<proteinExistence type="predicted"/>
<gene>
    <name evidence="1" type="ORF">HPP92_015908</name>
</gene>
<reference evidence="1 2" key="1">
    <citation type="journal article" date="2020" name="Nat. Food">
        <title>A phased Vanilla planifolia genome enables genetic improvement of flavour and production.</title>
        <authorList>
            <person name="Hasing T."/>
            <person name="Tang H."/>
            <person name="Brym M."/>
            <person name="Khazi F."/>
            <person name="Huang T."/>
            <person name="Chambers A.H."/>
        </authorList>
    </citation>
    <scope>NUCLEOTIDE SEQUENCE [LARGE SCALE GENOMIC DNA]</scope>
    <source>
        <tissue evidence="1">Leaf</tissue>
    </source>
</reference>
<name>A0A835QM29_VANPL</name>
<dbReference type="EMBL" id="JADCNM010000008">
    <property type="protein sequence ID" value="KAG0471362.1"/>
    <property type="molecule type" value="Genomic_DNA"/>
</dbReference>
<dbReference type="AlphaFoldDB" id="A0A835QM29"/>
<dbReference type="Proteomes" id="UP000639772">
    <property type="component" value="Unassembled WGS sequence"/>
</dbReference>
<evidence type="ECO:0000313" key="2">
    <source>
        <dbReference type="Proteomes" id="UP000639772"/>
    </source>
</evidence>
<accession>A0A835QM29</accession>
<sequence>MLGVAGVAKRFYSVSRKVLWSSGIEAIRPFIGICGEADWLLVLIPPPYLDSGCRISESAIPFVCTSSCGTTFVY</sequence>
<comment type="caution">
    <text evidence="1">The sequence shown here is derived from an EMBL/GenBank/DDBJ whole genome shotgun (WGS) entry which is preliminary data.</text>
</comment>
<evidence type="ECO:0000313" key="1">
    <source>
        <dbReference type="EMBL" id="KAG0471362.1"/>
    </source>
</evidence>
<protein>
    <submittedName>
        <fullName evidence="1">Uncharacterized protein</fullName>
    </submittedName>
</protein>
<organism evidence="1 2">
    <name type="scientific">Vanilla planifolia</name>
    <name type="common">Vanilla</name>
    <dbReference type="NCBI Taxonomy" id="51239"/>
    <lineage>
        <taxon>Eukaryota</taxon>
        <taxon>Viridiplantae</taxon>
        <taxon>Streptophyta</taxon>
        <taxon>Embryophyta</taxon>
        <taxon>Tracheophyta</taxon>
        <taxon>Spermatophyta</taxon>
        <taxon>Magnoliopsida</taxon>
        <taxon>Liliopsida</taxon>
        <taxon>Asparagales</taxon>
        <taxon>Orchidaceae</taxon>
        <taxon>Vanilloideae</taxon>
        <taxon>Vanilleae</taxon>
        <taxon>Vanilla</taxon>
    </lineage>
</organism>